<dbReference type="EMBL" id="LR792683">
    <property type="protein sequence ID" value="CAB3392189.1"/>
    <property type="molecule type" value="Genomic_DNA"/>
</dbReference>
<evidence type="ECO:0000256" key="1">
    <source>
        <dbReference type="SAM" id="Phobius"/>
    </source>
</evidence>
<keyword evidence="1" id="KW-0472">Membrane</keyword>
<dbReference type="AlphaFoldDB" id="A0A6F9E385"/>
<dbReference type="Proteomes" id="UP000502196">
    <property type="component" value="Chromosome"/>
</dbReference>
<reference evidence="2 3" key="1">
    <citation type="submission" date="2020-04" db="EMBL/GenBank/DDBJ databases">
        <authorList>
            <person name="Hogendoorn C."/>
        </authorList>
    </citation>
    <scope>NUCLEOTIDE SEQUENCE [LARGE SCALE GENOMIC DNA]</scope>
    <source>
        <strain evidence="2">COOX1</strain>
    </source>
</reference>
<organism evidence="2 3">
    <name type="scientific">Kyrpidia spormannii</name>
    <dbReference type="NCBI Taxonomy" id="2055160"/>
    <lineage>
        <taxon>Bacteria</taxon>
        <taxon>Bacillati</taxon>
        <taxon>Bacillota</taxon>
        <taxon>Bacilli</taxon>
        <taxon>Bacillales</taxon>
        <taxon>Alicyclobacillaceae</taxon>
        <taxon>Kyrpidia</taxon>
    </lineage>
</organism>
<sequence>MKNEKIWRVSQQIGFVTSLTTLIGVLIMAWTIKDNPLLIAAGSSNDRYKYHLYLKFDSTLDLTRVRRLKFVPHAL</sequence>
<evidence type="ECO:0000313" key="2">
    <source>
        <dbReference type="EMBL" id="CAB3392189.1"/>
    </source>
</evidence>
<gene>
    <name evidence="2" type="ORF">COOX1_1286</name>
</gene>
<keyword evidence="1" id="KW-1133">Transmembrane helix</keyword>
<feature type="transmembrane region" description="Helical" evidence="1">
    <location>
        <begin position="12"/>
        <end position="32"/>
    </location>
</feature>
<keyword evidence="1" id="KW-0812">Transmembrane</keyword>
<evidence type="ECO:0000313" key="3">
    <source>
        <dbReference type="Proteomes" id="UP000502196"/>
    </source>
</evidence>
<proteinExistence type="predicted"/>
<name>A0A6F9E385_9BACL</name>
<protein>
    <submittedName>
        <fullName evidence="2">Uncharacterized protein</fullName>
    </submittedName>
</protein>
<accession>A0A6F9E385</accession>